<feature type="domain" description="Recombinase" evidence="3">
    <location>
        <begin position="5"/>
        <end position="71"/>
    </location>
</feature>
<evidence type="ECO:0000256" key="2">
    <source>
        <dbReference type="ARBA" id="ARBA00023172"/>
    </source>
</evidence>
<keyword evidence="2" id="KW-0233">DNA recombination</keyword>
<proteinExistence type="predicted"/>
<dbReference type="Proteomes" id="UP001276150">
    <property type="component" value="Unassembled WGS sequence"/>
</dbReference>
<dbReference type="InterPro" id="IPR038109">
    <property type="entry name" value="DNA_bind_recomb_sf"/>
</dbReference>
<dbReference type="Pfam" id="PF07508">
    <property type="entry name" value="Recombinase"/>
    <property type="match status" value="1"/>
</dbReference>
<dbReference type="InterPro" id="IPR050639">
    <property type="entry name" value="SSR_resolvase"/>
</dbReference>
<evidence type="ECO:0000259" key="3">
    <source>
        <dbReference type="Pfam" id="PF07508"/>
    </source>
</evidence>
<dbReference type="Gene3D" id="3.90.1750.20">
    <property type="entry name" value="Putative Large Serine Recombinase, Chain B, Domain 2"/>
    <property type="match status" value="1"/>
</dbReference>
<dbReference type="InterPro" id="IPR011109">
    <property type="entry name" value="DNA_bind_recombinase_dom"/>
</dbReference>
<accession>A0ABU4DRW5</accession>
<dbReference type="PANTHER" id="PTHR30461">
    <property type="entry name" value="DNA-INVERTASE FROM LAMBDOID PROPHAGE"/>
    <property type="match status" value="1"/>
</dbReference>
<evidence type="ECO:0000256" key="1">
    <source>
        <dbReference type="ARBA" id="ARBA00023125"/>
    </source>
</evidence>
<name>A0ABU4DRW5_9DEIO</name>
<organism evidence="4 5">
    <name type="scientific">Deinococcus arenicola</name>
    <dbReference type="NCBI Taxonomy" id="2994950"/>
    <lineage>
        <taxon>Bacteria</taxon>
        <taxon>Thermotogati</taxon>
        <taxon>Deinococcota</taxon>
        <taxon>Deinococci</taxon>
        <taxon>Deinococcales</taxon>
        <taxon>Deinococcaceae</taxon>
        <taxon>Deinococcus</taxon>
    </lineage>
</organism>
<dbReference type="PANTHER" id="PTHR30461:SF2">
    <property type="entry name" value="SERINE RECOMBINASE PINE-RELATED"/>
    <property type="match status" value="1"/>
</dbReference>
<dbReference type="EMBL" id="JAPMIV010000020">
    <property type="protein sequence ID" value="MDV6375173.1"/>
    <property type="molecule type" value="Genomic_DNA"/>
</dbReference>
<comment type="caution">
    <text evidence="4">The sequence shown here is derived from an EMBL/GenBank/DDBJ whole genome shotgun (WGS) entry which is preliminary data.</text>
</comment>
<keyword evidence="1" id="KW-0238">DNA-binding</keyword>
<sequence>MRLIQEGVPVARPDKSSKGLWTVRHVLYILRNEAYTGRRTVTGPLGETAVVTFPALVSGTEFRQVQQLVASRRHHQGGRTRHPALFAGHTRCTACGGSLTAFSNANTSKAGTRTEYHYYRCRNTYSGAAHRVTRGGEVCTHNRLHRMEATDEAGWTMFCEALTEPDFLAWAAERDQPPAPDHGVRIGEIRGQMAQAVRRVVTHHLPDEVLAAALAPLQQEPAQLEKDQRASPAVNMPDMTALAAQLAQHLPTLVTLEQRQEALTIWMTRLHIGRERPERVQVTVMRY</sequence>
<keyword evidence="5" id="KW-1185">Reference proteome</keyword>
<gene>
    <name evidence="4" type="ORF">ORD21_11305</name>
</gene>
<dbReference type="RefSeq" id="WP_317640506.1">
    <property type="nucleotide sequence ID" value="NZ_JAPMIV010000020.1"/>
</dbReference>
<reference evidence="4 5" key="1">
    <citation type="submission" date="2022-11" db="EMBL/GenBank/DDBJ databases">
        <title>Deinococcus ZS9-10, Low Temperature and Draught-tolerating, UV-resistant Bacteria from Continental Antarctica.</title>
        <authorList>
            <person name="Cheng L."/>
        </authorList>
    </citation>
    <scope>NUCLEOTIDE SEQUENCE [LARGE SCALE GENOMIC DNA]</scope>
    <source>
        <strain evidence="4 5">ZS9-10</strain>
    </source>
</reference>
<evidence type="ECO:0000313" key="5">
    <source>
        <dbReference type="Proteomes" id="UP001276150"/>
    </source>
</evidence>
<evidence type="ECO:0000313" key="4">
    <source>
        <dbReference type="EMBL" id="MDV6375173.1"/>
    </source>
</evidence>
<protein>
    <submittedName>
        <fullName evidence="4">Recombinase zinc beta ribbon domain-containing protein</fullName>
    </submittedName>
</protein>